<dbReference type="Pfam" id="PF00188">
    <property type="entry name" value="CAP"/>
    <property type="match status" value="1"/>
</dbReference>
<organism evidence="2 3">
    <name type="scientific">Cecembia rubra</name>
    <dbReference type="NCBI Taxonomy" id="1485585"/>
    <lineage>
        <taxon>Bacteria</taxon>
        <taxon>Pseudomonadati</taxon>
        <taxon>Bacteroidota</taxon>
        <taxon>Cytophagia</taxon>
        <taxon>Cytophagales</taxon>
        <taxon>Cyclobacteriaceae</taxon>
        <taxon>Cecembia</taxon>
    </lineage>
</organism>
<dbReference type="PROSITE" id="PS51257">
    <property type="entry name" value="PROKAR_LIPOPROTEIN"/>
    <property type="match status" value="1"/>
</dbReference>
<dbReference type="OrthoDB" id="982527at2"/>
<evidence type="ECO:0000259" key="1">
    <source>
        <dbReference type="Pfam" id="PF00188"/>
    </source>
</evidence>
<accession>A0A2P8EDB9</accession>
<feature type="domain" description="SCP" evidence="1">
    <location>
        <begin position="55"/>
        <end position="163"/>
    </location>
</feature>
<dbReference type="AlphaFoldDB" id="A0A2P8EDB9"/>
<dbReference type="CDD" id="cd05379">
    <property type="entry name" value="CAP_bacterial"/>
    <property type="match status" value="1"/>
</dbReference>
<dbReference type="Proteomes" id="UP000240708">
    <property type="component" value="Unassembled WGS sequence"/>
</dbReference>
<dbReference type="PANTHER" id="PTHR31157">
    <property type="entry name" value="SCP DOMAIN-CONTAINING PROTEIN"/>
    <property type="match status" value="1"/>
</dbReference>
<dbReference type="SUPFAM" id="SSF55797">
    <property type="entry name" value="PR-1-like"/>
    <property type="match status" value="1"/>
</dbReference>
<evidence type="ECO:0000313" key="2">
    <source>
        <dbReference type="EMBL" id="PSL07475.1"/>
    </source>
</evidence>
<reference evidence="2 3" key="1">
    <citation type="submission" date="2018-03" db="EMBL/GenBank/DDBJ databases">
        <title>Genomic Encyclopedia of Archaeal and Bacterial Type Strains, Phase II (KMG-II): from individual species to whole genera.</title>
        <authorList>
            <person name="Goeker M."/>
        </authorList>
    </citation>
    <scope>NUCLEOTIDE SEQUENCE [LARGE SCALE GENOMIC DNA]</scope>
    <source>
        <strain evidence="2 3">DSM 28057</strain>
    </source>
</reference>
<protein>
    <submittedName>
        <fullName evidence="2">Cysteine-rich secretory protein family protein</fullName>
    </submittedName>
</protein>
<dbReference type="EMBL" id="PYGF01000001">
    <property type="protein sequence ID" value="PSL07475.1"/>
    <property type="molecule type" value="Genomic_DNA"/>
</dbReference>
<name>A0A2P8EDB9_9BACT</name>
<dbReference type="PANTHER" id="PTHR31157:SF1">
    <property type="entry name" value="SCP DOMAIN-CONTAINING PROTEIN"/>
    <property type="match status" value="1"/>
</dbReference>
<dbReference type="Gene3D" id="3.40.33.10">
    <property type="entry name" value="CAP"/>
    <property type="match status" value="1"/>
</dbReference>
<dbReference type="InterPro" id="IPR014044">
    <property type="entry name" value="CAP_dom"/>
</dbReference>
<sequence length="174" mass="19803">MRITHLFKKQALFYMAGIICTMSACVEIPETLEKVEPEIGLLTLEFDHQKLLTHLNEVRTKGCVCGDREMPPVSPLNWNNLLAKAAQKHSNDMYQNNFFNHIGSDNSTLEIRVNQSGYKWRSLGENIARGNMDEIRAVQSWKDSPSHCQLMMDADFLEVGVGKKGVFWTMVLAK</sequence>
<evidence type="ECO:0000313" key="3">
    <source>
        <dbReference type="Proteomes" id="UP000240708"/>
    </source>
</evidence>
<keyword evidence="3" id="KW-1185">Reference proteome</keyword>
<gene>
    <name evidence="2" type="ORF">CLV48_101407</name>
</gene>
<dbReference type="InterPro" id="IPR035940">
    <property type="entry name" value="CAP_sf"/>
</dbReference>
<proteinExistence type="predicted"/>
<comment type="caution">
    <text evidence="2">The sequence shown here is derived from an EMBL/GenBank/DDBJ whole genome shotgun (WGS) entry which is preliminary data.</text>
</comment>